<feature type="region of interest" description="Disordered" evidence="1">
    <location>
        <begin position="352"/>
        <end position="387"/>
    </location>
</feature>
<keyword evidence="2" id="KW-1133">Transmembrane helix</keyword>
<accession>A0A2G8S3V9</accession>
<name>A0A2G8S3V9_9APHY</name>
<keyword evidence="2" id="KW-0812">Transmembrane</keyword>
<sequence length="559" mass="58296">MHPCLPHSSDLSCRSASFAFRPPPCQRLLLCSSVLSLVALARAGRSSPVFDTHTIPDPTPCEPVRFSWTGGVPPFVLFLGDPDTISIVSEIDDITDSFVTWTPPADTVDMTLVTFVFDDDESYDTTNSFVVQPAACLSVGPPAFPSSSVSAELSVSTDPYVPPSIPPIQSRSSTVSPATPSASSSTSAHIAPSSSSSPAHSQLSNETTSTWPPRNSTAVAHPTTGTPSGTGIETITPSQLHPSTTISHWRFGTSRPRRKPPSESPSPSASEIVGIVLGSVALVGVLVGILVWRRVTVAKRSTAGRGGTSRGSAAGEDSPSVAGLQSSHSTLVQQQVSFVPVSTKAIAHRHRNSAIATSASPTTPLPVGPGLGSGPAPPLVDSEDQDQGGDVVLHVHEDRDAEANSIAVEPSTSYLDDTLIRDSSLIAPPGLPTRASKMEAFLLPGGPTATEPEVEPVPAGIAVREELHWHSPDVDVHHTSTMRDPNTQAEEGVQGGATLGHRARRGTLLESDGVIRLVGGLPGDVTAAVEGEGEGIEHEHSGESIEIVTLPPPYHHCNS</sequence>
<organism evidence="3 4">
    <name type="scientific">Ganoderma sinense ZZ0214-1</name>
    <dbReference type="NCBI Taxonomy" id="1077348"/>
    <lineage>
        <taxon>Eukaryota</taxon>
        <taxon>Fungi</taxon>
        <taxon>Dikarya</taxon>
        <taxon>Basidiomycota</taxon>
        <taxon>Agaricomycotina</taxon>
        <taxon>Agaricomycetes</taxon>
        <taxon>Polyporales</taxon>
        <taxon>Polyporaceae</taxon>
        <taxon>Ganoderma</taxon>
    </lineage>
</organism>
<evidence type="ECO:0000256" key="2">
    <source>
        <dbReference type="SAM" id="Phobius"/>
    </source>
</evidence>
<gene>
    <name evidence="3" type="ORF">GSI_08459</name>
</gene>
<dbReference type="OrthoDB" id="2758131at2759"/>
<keyword evidence="4" id="KW-1185">Reference proteome</keyword>
<evidence type="ECO:0000313" key="4">
    <source>
        <dbReference type="Proteomes" id="UP000230002"/>
    </source>
</evidence>
<feature type="region of interest" description="Disordered" evidence="1">
    <location>
        <begin position="300"/>
        <end position="327"/>
    </location>
</feature>
<evidence type="ECO:0000313" key="3">
    <source>
        <dbReference type="EMBL" id="PIL28425.1"/>
    </source>
</evidence>
<comment type="caution">
    <text evidence="3">The sequence shown here is derived from an EMBL/GenBank/DDBJ whole genome shotgun (WGS) entry which is preliminary data.</text>
</comment>
<feature type="compositionally biased region" description="Low complexity" evidence="1">
    <location>
        <begin position="167"/>
        <end position="201"/>
    </location>
</feature>
<proteinExistence type="predicted"/>
<protein>
    <submittedName>
        <fullName evidence="3">Uncharacterized protein</fullName>
    </submittedName>
</protein>
<dbReference type="AlphaFoldDB" id="A0A2G8S3V9"/>
<dbReference type="STRING" id="1077348.A0A2G8S3V9"/>
<evidence type="ECO:0000256" key="1">
    <source>
        <dbReference type="SAM" id="MobiDB-lite"/>
    </source>
</evidence>
<reference evidence="3 4" key="1">
    <citation type="journal article" date="2015" name="Sci. Rep.">
        <title>Chromosome-level genome map provides insights into diverse defense mechanisms in the medicinal fungus Ganoderma sinense.</title>
        <authorList>
            <person name="Zhu Y."/>
            <person name="Xu J."/>
            <person name="Sun C."/>
            <person name="Zhou S."/>
            <person name="Xu H."/>
            <person name="Nelson D.R."/>
            <person name="Qian J."/>
            <person name="Song J."/>
            <person name="Luo H."/>
            <person name="Xiang L."/>
            <person name="Li Y."/>
            <person name="Xu Z."/>
            <person name="Ji A."/>
            <person name="Wang L."/>
            <person name="Lu S."/>
            <person name="Hayward A."/>
            <person name="Sun W."/>
            <person name="Li X."/>
            <person name="Schwartz D.C."/>
            <person name="Wang Y."/>
            <person name="Chen S."/>
        </authorList>
    </citation>
    <scope>NUCLEOTIDE SEQUENCE [LARGE SCALE GENOMIC DNA]</scope>
    <source>
        <strain evidence="3 4">ZZ0214-1</strain>
    </source>
</reference>
<dbReference type="Proteomes" id="UP000230002">
    <property type="component" value="Unassembled WGS sequence"/>
</dbReference>
<feature type="compositionally biased region" description="Polar residues" evidence="1">
    <location>
        <begin position="202"/>
        <end position="247"/>
    </location>
</feature>
<dbReference type="EMBL" id="AYKW01000023">
    <property type="protein sequence ID" value="PIL28425.1"/>
    <property type="molecule type" value="Genomic_DNA"/>
</dbReference>
<feature type="region of interest" description="Disordered" evidence="1">
    <location>
        <begin position="162"/>
        <end position="269"/>
    </location>
</feature>
<feature type="transmembrane region" description="Helical" evidence="2">
    <location>
        <begin position="272"/>
        <end position="292"/>
    </location>
</feature>
<keyword evidence="2" id="KW-0472">Membrane</keyword>